<dbReference type="InterPro" id="IPR029063">
    <property type="entry name" value="SAM-dependent_MTases_sf"/>
</dbReference>
<dbReference type="SUPFAM" id="SSF53335">
    <property type="entry name" value="S-adenosyl-L-methionine-dependent methyltransferases"/>
    <property type="match status" value="1"/>
</dbReference>
<evidence type="ECO:0000313" key="1">
    <source>
        <dbReference type="EMBL" id="EGC18075.1"/>
    </source>
</evidence>
<dbReference type="PANTHER" id="PTHR35276">
    <property type="entry name" value="S-ADENOSYL-L-METHIONINE-DEPENDENT METHYLTRANSFERASES SUPERFAMILY PROTEIN"/>
    <property type="match status" value="1"/>
</dbReference>
<name>F0EWI8_9NEIS</name>
<keyword evidence="1" id="KW-0808">Transferase</keyword>
<evidence type="ECO:0000313" key="2">
    <source>
        <dbReference type="Proteomes" id="UP000004088"/>
    </source>
</evidence>
<dbReference type="InterPro" id="IPR010719">
    <property type="entry name" value="MnmM_MeTrfase"/>
</dbReference>
<dbReference type="EMBL" id="AEWV01000006">
    <property type="protein sequence ID" value="EGC18075.1"/>
    <property type="molecule type" value="Genomic_DNA"/>
</dbReference>
<dbReference type="AlphaFoldDB" id="F0EWI8"/>
<reference evidence="1 2" key="1">
    <citation type="submission" date="2011-01" db="EMBL/GenBank/DDBJ databases">
        <authorList>
            <person name="Muzny D."/>
            <person name="Qin X."/>
            <person name="Deng J."/>
            <person name="Jiang H."/>
            <person name="Liu Y."/>
            <person name="Qu J."/>
            <person name="Song X.-Z."/>
            <person name="Zhang L."/>
            <person name="Thornton R."/>
            <person name="Coyle M."/>
            <person name="Francisco L."/>
            <person name="Jackson L."/>
            <person name="Javaid M."/>
            <person name="Korchina V."/>
            <person name="Kovar C."/>
            <person name="Mata R."/>
            <person name="Mathew T."/>
            <person name="Ngo R."/>
            <person name="Nguyen L."/>
            <person name="Nguyen N."/>
            <person name="Okwuonu G."/>
            <person name="Ongeri F."/>
            <person name="Pham C."/>
            <person name="Simmons D."/>
            <person name="Wilczek-Boney K."/>
            <person name="Hale W."/>
            <person name="Jakkamsetti A."/>
            <person name="Pham P."/>
            <person name="Ruth R."/>
            <person name="San Lucas F."/>
            <person name="Warren J."/>
            <person name="Zhang J."/>
            <person name="Zhao Z."/>
            <person name="Zhou C."/>
            <person name="Zhu D."/>
            <person name="Lee S."/>
            <person name="Bess C."/>
            <person name="Blankenburg K."/>
            <person name="Forbes L."/>
            <person name="Fu Q."/>
            <person name="Gubbala S."/>
            <person name="Hirani K."/>
            <person name="Jayaseelan J.C."/>
            <person name="Lara F."/>
            <person name="Munidasa M."/>
            <person name="Palculict T."/>
            <person name="Patil S."/>
            <person name="Pu L.-L."/>
            <person name="Saada N."/>
            <person name="Tang L."/>
            <person name="Weissenberger G."/>
            <person name="Zhu Y."/>
            <person name="Hemphill L."/>
            <person name="Shang Y."/>
            <person name="Youmans B."/>
            <person name="Ayvaz T."/>
            <person name="Ross M."/>
            <person name="Santibanez J."/>
            <person name="Aqrawi P."/>
            <person name="Gross S."/>
            <person name="Joshi V."/>
            <person name="Fowler G."/>
            <person name="Nazareth L."/>
            <person name="Reid J."/>
            <person name="Worley K."/>
            <person name="Petrosino J."/>
            <person name="Highlander S."/>
            <person name="Gibbs R."/>
        </authorList>
    </citation>
    <scope>NUCLEOTIDE SEQUENCE [LARGE SCALE GENOMIC DNA]</scope>
    <source>
        <strain evidence="1 2">ATCC 33394</strain>
    </source>
</reference>
<accession>F0EWI8</accession>
<dbReference type="GO" id="GO:0032259">
    <property type="term" value="P:methylation"/>
    <property type="evidence" value="ECO:0007669"/>
    <property type="project" value="UniProtKB-KW"/>
</dbReference>
<dbReference type="HOGENOM" id="CLU_079190_1_0_4"/>
<dbReference type="Gene3D" id="3.40.50.150">
    <property type="entry name" value="Vaccinia Virus protein VP39"/>
    <property type="match status" value="1"/>
</dbReference>
<dbReference type="STRING" id="888741.HMPREF9098_0224"/>
<dbReference type="Pfam" id="PF06962">
    <property type="entry name" value="rRNA_methylase"/>
    <property type="match status" value="1"/>
</dbReference>
<dbReference type="GO" id="GO:0008168">
    <property type="term" value="F:methyltransferase activity"/>
    <property type="evidence" value="ECO:0007669"/>
    <property type="project" value="UniProtKB-KW"/>
</dbReference>
<comment type="caution">
    <text evidence="1">The sequence shown here is derived from an EMBL/GenBank/DDBJ whole genome shotgun (WGS) entry which is preliminary data.</text>
</comment>
<protein>
    <submittedName>
        <fullName evidence="1">Putative rRNA methylase</fullName>
    </submittedName>
</protein>
<gene>
    <name evidence="1" type="ORF">HMPREF9098_0224</name>
</gene>
<keyword evidence="2" id="KW-1185">Reference proteome</keyword>
<sequence length="222" mass="24108">MLLLAGGVDDGNVYFETTRGRLNMLADIIPFAHSLLRVHIREGDCVMDGTAGNGHDTLLLAQCVGETGRVFAFDIQAAAIEATRARLAEHGLLPRVTLIQDGHQHAAQYIRQPLRAAVFNFGYLPHGDKNITTLPETSVAAVQAALNLLDKDGLLIAVVYHGHEAGKAEKAALLDYFAALPARRFSVLRYGHVNRLNAAPFVVAVEKKFALQTMEIDGKSNE</sequence>
<proteinExistence type="predicted"/>
<keyword evidence="1" id="KW-0489">Methyltransferase</keyword>
<organism evidence="1 2">
    <name type="scientific">Kingella denitrificans ATCC 33394</name>
    <dbReference type="NCBI Taxonomy" id="888741"/>
    <lineage>
        <taxon>Bacteria</taxon>
        <taxon>Pseudomonadati</taxon>
        <taxon>Pseudomonadota</taxon>
        <taxon>Betaproteobacteria</taxon>
        <taxon>Neisseriales</taxon>
        <taxon>Neisseriaceae</taxon>
        <taxon>Kingella</taxon>
    </lineage>
</organism>
<dbReference type="Proteomes" id="UP000004088">
    <property type="component" value="Unassembled WGS sequence"/>
</dbReference>
<dbReference type="PANTHER" id="PTHR35276:SF1">
    <property type="entry name" value="TRNA (MNM(5)S(2)U34)-METHYLTRANSFERASE, CHLOROPLASTIC"/>
    <property type="match status" value="1"/>
</dbReference>